<gene>
    <name evidence="1" type="ORF">PGLA2088_LOCUS41935</name>
</gene>
<protein>
    <submittedName>
        <fullName evidence="1">Uncharacterized protein</fullName>
    </submittedName>
</protein>
<comment type="caution">
    <text evidence="1">The sequence shown here is derived from an EMBL/GenBank/DDBJ whole genome shotgun (WGS) entry which is preliminary data.</text>
</comment>
<reference evidence="1" key="1">
    <citation type="submission" date="2021-02" db="EMBL/GenBank/DDBJ databases">
        <authorList>
            <person name="Dougan E. K."/>
            <person name="Rhodes N."/>
            <person name="Thang M."/>
            <person name="Chan C."/>
        </authorList>
    </citation>
    <scope>NUCLEOTIDE SEQUENCE</scope>
</reference>
<organism evidence="1 2">
    <name type="scientific">Polarella glacialis</name>
    <name type="common">Dinoflagellate</name>
    <dbReference type="NCBI Taxonomy" id="89957"/>
    <lineage>
        <taxon>Eukaryota</taxon>
        <taxon>Sar</taxon>
        <taxon>Alveolata</taxon>
        <taxon>Dinophyceae</taxon>
        <taxon>Suessiales</taxon>
        <taxon>Suessiaceae</taxon>
        <taxon>Polarella</taxon>
    </lineage>
</organism>
<sequence length="437" mass="47795">LRRPSALRRLEFAVRRARQGAWAAHLRGRRRLAAHLAARGIRLHRRLGYRRADALSLAGLWHVLGAARRNRSGALERAVAICRGGRDSAAEPRPTGAEEEALRRMEAESLLRLGQYRDAFEAFGSLAVFSAESAEASERLVAPFRLRHDALLVDRLVRLGRLEVGVGSSAASSLRQVLSSLLGQCEAADPSSTGGEELVWWAKAGGLDAATAGHLASGFYDRLPSLCPYPGERLQEWDERDPLSCGEHWEKSQTAFLSSGLIVVDDFFTEAALSELWNFACEAPCFRSLRPGYLGAFPADGCVHPMLRCCARALERRLPKVLSGRPLARWWLFKYTSCGSHGVGLHADDAAVNVNVWLTPDAARRAGGGLEVFRRAPPSGACANEFNRVLGSPGADLAARSFLSALGGVDHIPYKQNRACIFVSDRFHASERFDFAD</sequence>
<dbReference type="Proteomes" id="UP000626109">
    <property type="component" value="Unassembled WGS sequence"/>
</dbReference>
<feature type="non-terminal residue" evidence="1">
    <location>
        <position position="437"/>
    </location>
</feature>
<name>A0A813LAS6_POLGL</name>
<dbReference type="AlphaFoldDB" id="A0A813LAS6"/>
<proteinExistence type="predicted"/>
<evidence type="ECO:0000313" key="2">
    <source>
        <dbReference type="Proteomes" id="UP000626109"/>
    </source>
</evidence>
<dbReference type="EMBL" id="CAJNNW010034057">
    <property type="protein sequence ID" value="CAE8721450.1"/>
    <property type="molecule type" value="Genomic_DNA"/>
</dbReference>
<accession>A0A813LAS6</accession>
<evidence type="ECO:0000313" key="1">
    <source>
        <dbReference type="EMBL" id="CAE8721450.1"/>
    </source>
</evidence>
<feature type="non-terminal residue" evidence="1">
    <location>
        <position position="1"/>
    </location>
</feature>